<evidence type="ECO:0000256" key="1">
    <source>
        <dbReference type="SAM" id="MobiDB-lite"/>
    </source>
</evidence>
<reference evidence="2 3" key="1">
    <citation type="submission" date="2021-06" db="EMBL/GenBank/DDBJ databases">
        <title>Caerostris extrusa draft genome.</title>
        <authorList>
            <person name="Kono N."/>
            <person name="Arakawa K."/>
        </authorList>
    </citation>
    <scope>NUCLEOTIDE SEQUENCE [LARGE SCALE GENOMIC DNA]</scope>
</reference>
<proteinExistence type="predicted"/>
<keyword evidence="3" id="KW-1185">Reference proteome</keyword>
<accession>A0AAV4W6D0</accession>
<sequence length="94" mass="10201">MPPLIPPAPQVRLPCHLPFLRILYVTPPMPPPIPPAPPSPPPMPPPHSSKSSSMPPPIPPSPPPMPLPILPAPQVHLSFHQLHFLLQNIHINPA</sequence>
<evidence type="ECO:0000313" key="3">
    <source>
        <dbReference type="Proteomes" id="UP001054945"/>
    </source>
</evidence>
<protein>
    <submittedName>
        <fullName evidence="2">Uncharacterized protein</fullName>
    </submittedName>
</protein>
<feature type="compositionally biased region" description="Pro residues" evidence="1">
    <location>
        <begin position="31"/>
        <end position="47"/>
    </location>
</feature>
<organism evidence="2 3">
    <name type="scientific">Caerostris extrusa</name>
    <name type="common">Bark spider</name>
    <name type="synonym">Caerostris bankana</name>
    <dbReference type="NCBI Taxonomy" id="172846"/>
    <lineage>
        <taxon>Eukaryota</taxon>
        <taxon>Metazoa</taxon>
        <taxon>Ecdysozoa</taxon>
        <taxon>Arthropoda</taxon>
        <taxon>Chelicerata</taxon>
        <taxon>Arachnida</taxon>
        <taxon>Araneae</taxon>
        <taxon>Araneomorphae</taxon>
        <taxon>Entelegynae</taxon>
        <taxon>Araneoidea</taxon>
        <taxon>Araneidae</taxon>
        <taxon>Caerostris</taxon>
    </lineage>
</organism>
<evidence type="ECO:0000313" key="2">
    <source>
        <dbReference type="EMBL" id="GIY77506.1"/>
    </source>
</evidence>
<gene>
    <name evidence="2" type="ORF">CEXT_306191</name>
</gene>
<dbReference type="Proteomes" id="UP001054945">
    <property type="component" value="Unassembled WGS sequence"/>
</dbReference>
<name>A0AAV4W6D0_CAEEX</name>
<feature type="compositionally biased region" description="Pro residues" evidence="1">
    <location>
        <begin position="54"/>
        <end position="67"/>
    </location>
</feature>
<dbReference type="AlphaFoldDB" id="A0AAV4W6D0"/>
<dbReference type="EMBL" id="BPLR01015636">
    <property type="protein sequence ID" value="GIY77506.1"/>
    <property type="molecule type" value="Genomic_DNA"/>
</dbReference>
<feature type="region of interest" description="Disordered" evidence="1">
    <location>
        <begin position="31"/>
        <end position="67"/>
    </location>
</feature>
<comment type="caution">
    <text evidence="2">The sequence shown here is derived from an EMBL/GenBank/DDBJ whole genome shotgun (WGS) entry which is preliminary data.</text>
</comment>